<feature type="transmembrane region" description="Helical" evidence="1">
    <location>
        <begin position="151"/>
        <end position="173"/>
    </location>
</feature>
<dbReference type="EMBL" id="FRFE01000004">
    <property type="protein sequence ID" value="SHO45386.1"/>
    <property type="molecule type" value="Genomic_DNA"/>
</dbReference>
<feature type="transmembrane region" description="Helical" evidence="1">
    <location>
        <begin position="58"/>
        <end position="82"/>
    </location>
</feature>
<dbReference type="Gene3D" id="1.20.1300.10">
    <property type="entry name" value="Fumarate reductase/succinate dehydrogenase, transmembrane subunit"/>
    <property type="match status" value="1"/>
</dbReference>
<sequence>MWFINFLKSSIGKKYIMATSGLLLVLFLCTHVFGNGAIYISSKAFQGYADALHSLPMLVFIFSISLLVIILAHVCIGLILFWQNREVSKSRYAVEVDIVQEKNSIAAKTMPYSGLFILLFLLVHISGFTFGPEDVPVSEHVKELFSGFFYGVFYLAGFAALALHLSHGFWSMLQTFGVNHPRFNCLIGTLTYIVPLFFLIAFAGIPLYFMTGLGANY</sequence>
<keyword evidence="1" id="KW-1133">Transmembrane helix</keyword>
<feature type="transmembrane region" description="Helical" evidence="1">
    <location>
        <begin position="185"/>
        <end position="209"/>
    </location>
</feature>
<organism evidence="2 3">
    <name type="scientific">Desulfopila aestuarii DSM 18488</name>
    <dbReference type="NCBI Taxonomy" id="1121416"/>
    <lineage>
        <taxon>Bacteria</taxon>
        <taxon>Pseudomonadati</taxon>
        <taxon>Thermodesulfobacteriota</taxon>
        <taxon>Desulfobulbia</taxon>
        <taxon>Desulfobulbales</taxon>
        <taxon>Desulfocapsaceae</taxon>
        <taxon>Desulfopila</taxon>
    </lineage>
</organism>
<protein>
    <submittedName>
        <fullName evidence="2">Succinate dehydrogenase subunit C</fullName>
    </submittedName>
</protein>
<evidence type="ECO:0000313" key="2">
    <source>
        <dbReference type="EMBL" id="SHO45386.1"/>
    </source>
</evidence>
<dbReference type="InterPro" id="IPR011138">
    <property type="entry name" value="Cytochrome_b-558"/>
</dbReference>
<dbReference type="InterPro" id="IPR034804">
    <property type="entry name" value="SQR/QFR_C/D"/>
</dbReference>
<name>A0A1M7Y1I2_9BACT</name>
<dbReference type="SUPFAM" id="SSF81343">
    <property type="entry name" value="Fumarate reductase respiratory complex transmembrane subunits"/>
    <property type="match status" value="1"/>
</dbReference>
<dbReference type="RefSeq" id="WP_073612417.1">
    <property type="nucleotide sequence ID" value="NZ_FRFE01000004.1"/>
</dbReference>
<keyword evidence="1" id="KW-0472">Membrane</keyword>
<keyword evidence="1" id="KW-0812">Transmembrane</keyword>
<feature type="transmembrane region" description="Helical" evidence="1">
    <location>
        <begin position="112"/>
        <end position="131"/>
    </location>
</feature>
<dbReference type="AlphaFoldDB" id="A0A1M7Y1I2"/>
<dbReference type="OrthoDB" id="9802842at2"/>
<dbReference type="CDD" id="cd03498">
    <property type="entry name" value="SQR_TypeB_2_TM"/>
    <property type="match status" value="1"/>
</dbReference>
<keyword evidence="3" id="KW-1185">Reference proteome</keyword>
<evidence type="ECO:0000256" key="1">
    <source>
        <dbReference type="SAM" id="Phobius"/>
    </source>
</evidence>
<dbReference type="GO" id="GO:0016020">
    <property type="term" value="C:membrane"/>
    <property type="evidence" value="ECO:0007669"/>
    <property type="project" value="InterPro"/>
</dbReference>
<reference evidence="2 3" key="1">
    <citation type="submission" date="2016-12" db="EMBL/GenBank/DDBJ databases">
        <authorList>
            <person name="Song W.-J."/>
            <person name="Kurnit D.M."/>
        </authorList>
    </citation>
    <scope>NUCLEOTIDE SEQUENCE [LARGE SCALE GENOMIC DNA]</scope>
    <source>
        <strain evidence="2 3">DSM 18488</strain>
    </source>
</reference>
<dbReference type="STRING" id="1121416.SAMN02745220_01066"/>
<gene>
    <name evidence="2" type="ORF">SAMN02745220_01066</name>
</gene>
<accession>A0A1M7Y1I2</accession>
<dbReference type="NCBIfam" id="TIGR02046">
    <property type="entry name" value="sdhC_b558_fam"/>
    <property type="match status" value="1"/>
</dbReference>
<proteinExistence type="predicted"/>
<dbReference type="Proteomes" id="UP000184603">
    <property type="component" value="Unassembled WGS sequence"/>
</dbReference>
<evidence type="ECO:0000313" key="3">
    <source>
        <dbReference type="Proteomes" id="UP000184603"/>
    </source>
</evidence>